<dbReference type="Proteomes" id="UP001163321">
    <property type="component" value="Chromosome 6"/>
</dbReference>
<sequence length="231" mass="26311">MSRNILRLALLTHEEDISRVIALEQSSYPLDEAATESSIRFRQKNAHAFFWAAYLPHVQDQLVGFVNGTLLEGKHLDEESMHRHHPCGSVLCIHSVVIDPAFRRQGLATEMLKRYVAIICDAQPHVQRILLLAKAYFVEFYVKAGFSVTKRSSVVHGKDPWIELQFDCVNARRLRQESGDIRATNVVTGPAKPQRERAVASDIVRASKRERWESEEKAVECDRMHQVAPTV</sequence>
<accession>A0ACC0VTN0</accession>
<name>A0ACC0VTN0_9STRA</name>
<proteinExistence type="predicted"/>
<evidence type="ECO:0000313" key="1">
    <source>
        <dbReference type="EMBL" id="KAI9909847.1"/>
    </source>
</evidence>
<gene>
    <name evidence="1" type="ORF">PsorP6_010372</name>
</gene>
<organism evidence="1 2">
    <name type="scientific">Peronosclerospora sorghi</name>
    <dbReference type="NCBI Taxonomy" id="230839"/>
    <lineage>
        <taxon>Eukaryota</taxon>
        <taxon>Sar</taxon>
        <taxon>Stramenopiles</taxon>
        <taxon>Oomycota</taxon>
        <taxon>Peronosporomycetes</taxon>
        <taxon>Peronosporales</taxon>
        <taxon>Peronosporaceae</taxon>
        <taxon>Peronosclerospora</taxon>
    </lineage>
</organism>
<comment type="caution">
    <text evidence="1">The sequence shown here is derived from an EMBL/GenBank/DDBJ whole genome shotgun (WGS) entry which is preliminary data.</text>
</comment>
<evidence type="ECO:0000313" key="2">
    <source>
        <dbReference type="Proteomes" id="UP001163321"/>
    </source>
</evidence>
<protein>
    <submittedName>
        <fullName evidence="1">Uncharacterized protein</fullName>
    </submittedName>
</protein>
<dbReference type="EMBL" id="CM047585">
    <property type="protein sequence ID" value="KAI9909847.1"/>
    <property type="molecule type" value="Genomic_DNA"/>
</dbReference>
<reference evidence="1 2" key="1">
    <citation type="journal article" date="2022" name="bioRxiv">
        <title>The genome of the oomycete Peronosclerospora sorghi, a cosmopolitan pathogen of maize and sorghum, is inflated with dispersed pseudogenes.</title>
        <authorList>
            <person name="Fletcher K."/>
            <person name="Martin F."/>
            <person name="Isakeit T."/>
            <person name="Cavanaugh K."/>
            <person name="Magill C."/>
            <person name="Michelmore R."/>
        </authorList>
    </citation>
    <scope>NUCLEOTIDE SEQUENCE [LARGE SCALE GENOMIC DNA]</scope>
    <source>
        <strain evidence="1">P6</strain>
    </source>
</reference>
<keyword evidence="2" id="KW-1185">Reference proteome</keyword>